<accession>A0A9P5NER7</accession>
<evidence type="ECO:0000313" key="2">
    <source>
        <dbReference type="EMBL" id="KAF8886076.1"/>
    </source>
</evidence>
<dbReference type="Proteomes" id="UP000724874">
    <property type="component" value="Unassembled WGS sequence"/>
</dbReference>
<comment type="caution">
    <text evidence="2">The sequence shown here is derived from an EMBL/GenBank/DDBJ whole genome shotgun (WGS) entry which is preliminary data.</text>
</comment>
<reference evidence="2" key="1">
    <citation type="submission" date="2020-11" db="EMBL/GenBank/DDBJ databases">
        <authorList>
            <consortium name="DOE Joint Genome Institute"/>
            <person name="Ahrendt S."/>
            <person name="Riley R."/>
            <person name="Andreopoulos W."/>
            <person name="LaButti K."/>
            <person name="Pangilinan J."/>
            <person name="Ruiz-duenas F.J."/>
            <person name="Barrasa J.M."/>
            <person name="Sanchez-Garcia M."/>
            <person name="Camarero S."/>
            <person name="Miyauchi S."/>
            <person name="Serrano A."/>
            <person name="Linde D."/>
            <person name="Babiker R."/>
            <person name="Drula E."/>
            <person name="Ayuso-Fernandez I."/>
            <person name="Pacheco R."/>
            <person name="Padilla G."/>
            <person name="Ferreira P."/>
            <person name="Barriuso J."/>
            <person name="Kellner H."/>
            <person name="Castanera R."/>
            <person name="Alfaro M."/>
            <person name="Ramirez L."/>
            <person name="Pisabarro A.G."/>
            <person name="Kuo A."/>
            <person name="Tritt A."/>
            <person name="Lipzen A."/>
            <person name="He G."/>
            <person name="Yan M."/>
            <person name="Ng V."/>
            <person name="Cullen D."/>
            <person name="Martin F."/>
            <person name="Rosso M.-N."/>
            <person name="Henrissat B."/>
            <person name="Hibbett D."/>
            <person name="Martinez A.T."/>
            <person name="Grigoriev I.V."/>
        </authorList>
    </citation>
    <scope>NUCLEOTIDE SEQUENCE</scope>
    <source>
        <strain evidence="2">AH 44721</strain>
    </source>
</reference>
<gene>
    <name evidence="2" type="ORF">CPB84DRAFT_1850217</name>
</gene>
<sequence length="112" mass="12083">MSKPYISMPYVSVQEGVSPQTVYEHMKKDSIASSRGSETGSPLRHQDLHHSNTNTTTIRVLPYHPTTPNTITTQPMDSFTYIASISNITPAPEVPSNEDTGGSGGNAYCVVA</sequence>
<dbReference type="EMBL" id="JADNYJ010000098">
    <property type="protein sequence ID" value="KAF8886076.1"/>
    <property type="molecule type" value="Genomic_DNA"/>
</dbReference>
<dbReference type="AlphaFoldDB" id="A0A9P5NER7"/>
<organism evidence="2 3">
    <name type="scientific">Gymnopilus junonius</name>
    <name type="common">Spectacular rustgill mushroom</name>
    <name type="synonym">Gymnopilus spectabilis subsp. junonius</name>
    <dbReference type="NCBI Taxonomy" id="109634"/>
    <lineage>
        <taxon>Eukaryota</taxon>
        <taxon>Fungi</taxon>
        <taxon>Dikarya</taxon>
        <taxon>Basidiomycota</taxon>
        <taxon>Agaricomycotina</taxon>
        <taxon>Agaricomycetes</taxon>
        <taxon>Agaricomycetidae</taxon>
        <taxon>Agaricales</taxon>
        <taxon>Agaricineae</taxon>
        <taxon>Hymenogastraceae</taxon>
        <taxon>Gymnopilus</taxon>
    </lineage>
</organism>
<evidence type="ECO:0000256" key="1">
    <source>
        <dbReference type="SAM" id="MobiDB-lite"/>
    </source>
</evidence>
<evidence type="ECO:0000313" key="3">
    <source>
        <dbReference type="Proteomes" id="UP000724874"/>
    </source>
</evidence>
<dbReference type="OrthoDB" id="2972168at2759"/>
<feature type="region of interest" description="Disordered" evidence="1">
    <location>
        <begin position="27"/>
        <end position="74"/>
    </location>
</feature>
<name>A0A9P5NER7_GYMJU</name>
<protein>
    <submittedName>
        <fullName evidence="2">Uncharacterized protein</fullName>
    </submittedName>
</protein>
<keyword evidence="3" id="KW-1185">Reference proteome</keyword>
<proteinExistence type="predicted"/>
<feature type="compositionally biased region" description="Polar residues" evidence="1">
    <location>
        <begin position="31"/>
        <end position="40"/>
    </location>
</feature>